<dbReference type="InterPro" id="IPR036249">
    <property type="entry name" value="Thioredoxin-like_sf"/>
</dbReference>
<dbReference type="STRING" id="13616.ENSMODP00000055038"/>
<name>A0A5F8H571_MONDO</name>
<dbReference type="SUPFAM" id="SSF52833">
    <property type="entry name" value="Thioredoxin-like"/>
    <property type="match status" value="1"/>
</dbReference>
<dbReference type="PROSITE" id="PS51352">
    <property type="entry name" value="THIOREDOXIN_2"/>
    <property type="match status" value="1"/>
</dbReference>
<proteinExistence type="inferred from homology"/>
<accession>A0A5F8H571</accession>
<dbReference type="AlphaFoldDB" id="A0A5F8H571"/>
<evidence type="ECO:0000313" key="4">
    <source>
        <dbReference type="Proteomes" id="UP000002280"/>
    </source>
</evidence>
<keyword evidence="4" id="KW-1185">Reference proteome</keyword>
<evidence type="ECO:0000256" key="1">
    <source>
        <dbReference type="ARBA" id="ARBA00006347"/>
    </source>
</evidence>
<reference evidence="3" key="2">
    <citation type="submission" date="2025-08" db="UniProtKB">
        <authorList>
            <consortium name="Ensembl"/>
        </authorList>
    </citation>
    <scope>IDENTIFICATION</scope>
</reference>
<dbReference type="InParanoid" id="A0A5F8H571"/>
<evidence type="ECO:0000313" key="3">
    <source>
        <dbReference type="Ensembl" id="ENSMODP00000055038.1"/>
    </source>
</evidence>
<comment type="similarity">
    <text evidence="1">Belongs to the protein disulfide isomerase family.</text>
</comment>
<dbReference type="Ensembl" id="ENSMODT00000085241.1">
    <property type="protein sequence ID" value="ENSMODP00000055038.1"/>
    <property type="gene ID" value="ENSMODG00000038347.1"/>
</dbReference>
<evidence type="ECO:0000259" key="2">
    <source>
        <dbReference type="PROSITE" id="PS51352"/>
    </source>
</evidence>
<dbReference type="GeneTree" id="ENSGT00940000157351"/>
<protein>
    <recommendedName>
        <fullName evidence="2">Thioredoxin domain-containing protein</fullName>
    </recommendedName>
</protein>
<dbReference type="Bgee" id="ENSMODG00000038347">
    <property type="expression patterns" value="Expressed in blood and 4 other cell types or tissues"/>
</dbReference>
<dbReference type="PROSITE" id="PS00194">
    <property type="entry name" value="THIOREDOXIN_1"/>
    <property type="match status" value="1"/>
</dbReference>
<organism evidence="3 4">
    <name type="scientific">Monodelphis domestica</name>
    <name type="common">Gray short-tailed opossum</name>
    <dbReference type="NCBI Taxonomy" id="13616"/>
    <lineage>
        <taxon>Eukaryota</taxon>
        <taxon>Metazoa</taxon>
        <taxon>Chordata</taxon>
        <taxon>Craniata</taxon>
        <taxon>Vertebrata</taxon>
        <taxon>Euteleostomi</taxon>
        <taxon>Mammalia</taxon>
        <taxon>Metatheria</taxon>
        <taxon>Didelphimorphia</taxon>
        <taxon>Didelphidae</taxon>
        <taxon>Monodelphis</taxon>
    </lineage>
</organism>
<feature type="domain" description="Thioredoxin" evidence="2">
    <location>
        <begin position="1"/>
        <end position="65"/>
    </location>
</feature>
<reference evidence="3" key="3">
    <citation type="submission" date="2025-09" db="UniProtKB">
        <authorList>
            <consortium name="Ensembl"/>
        </authorList>
    </citation>
    <scope>IDENTIFICATION</scope>
</reference>
<dbReference type="Gene3D" id="3.40.30.10">
    <property type="entry name" value="Glutaredoxin"/>
    <property type="match status" value="1"/>
</dbReference>
<dbReference type="PANTHER" id="PTHR18929">
    <property type="entry name" value="PROTEIN DISULFIDE ISOMERASE"/>
    <property type="match status" value="1"/>
</dbReference>
<dbReference type="PANTHER" id="PTHR18929:SF101">
    <property type="entry name" value="PROTEIN DISULFIDE-ISOMERASE"/>
    <property type="match status" value="1"/>
</dbReference>
<reference evidence="3 4" key="1">
    <citation type="journal article" date="2007" name="Nature">
        <title>Genome of the marsupial Monodelphis domestica reveals innovation in non-coding sequences.</title>
        <authorList>
            <person name="Mikkelsen T.S."/>
            <person name="Wakefield M.J."/>
            <person name="Aken B."/>
            <person name="Amemiya C.T."/>
            <person name="Chang J.L."/>
            <person name="Duke S."/>
            <person name="Garber M."/>
            <person name="Gentles A.J."/>
            <person name="Goodstadt L."/>
            <person name="Heger A."/>
            <person name="Jurka J."/>
            <person name="Kamal M."/>
            <person name="Mauceli E."/>
            <person name="Searle S.M."/>
            <person name="Sharpe T."/>
            <person name="Baker M.L."/>
            <person name="Batzer M.A."/>
            <person name="Benos P.V."/>
            <person name="Belov K."/>
            <person name="Clamp M."/>
            <person name="Cook A."/>
            <person name="Cuff J."/>
            <person name="Das R."/>
            <person name="Davidow L."/>
            <person name="Deakin J.E."/>
            <person name="Fazzari M.J."/>
            <person name="Glass J.L."/>
            <person name="Grabherr M."/>
            <person name="Greally J.M."/>
            <person name="Gu W."/>
            <person name="Hore T.A."/>
            <person name="Huttley G.A."/>
            <person name="Kleber M."/>
            <person name="Jirtle R.L."/>
            <person name="Koina E."/>
            <person name="Lee J.T."/>
            <person name="Mahony S."/>
            <person name="Marra M.A."/>
            <person name="Miller R.D."/>
            <person name="Nicholls R.D."/>
            <person name="Oda M."/>
            <person name="Papenfuss A.T."/>
            <person name="Parra Z.E."/>
            <person name="Pollock D.D."/>
            <person name="Ray D.A."/>
            <person name="Schein J.E."/>
            <person name="Speed T.P."/>
            <person name="Thompson K."/>
            <person name="VandeBerg J.L."/>
            <person name="Wade C.M."/>
            <person name="Walker J.A."/>
            <person name="Waters P.D."/>
            <person name="Webber C."/>
            <person name="Weidman J.R."/>
            <person name="Xie X."/>
            <person name="Zody M.C."/>
            <person name="Baldwin J."/>
            <person name="Abdouelleil A."/>
            <person name="Abdulkadir J."/>
            <person name="Abebe A."/>
            <person name="Abera B."/>
            <person name="Abreu J."/>
            <person name="Acer S.C."/>
            <person name="Aftuck L."/>
            <person name="Alexander A."/>
            <person name="An P."/>
            <person name="Anderson E."/>
            <person name="Anderson S."/>
            <person name="Arachi H."/>
            <person name="Azer M."/>
            <person name="Bachantsang P."/>
            <person name="Barry A."/>
            <person name="Bayul T."/>
            <person name="Berlin A."/>
            <person name="Bessette D."/>
            <person name="Bloom T."/>
            <person name="Bloom T."/>
            <person name="Boguslavskiy L."/>
            <person name="Bonnet C."/>
            <person name="Boukhgalter B."/>
            <person name="Bourzgui I."/>
            <person name="Brown A."/>
            <person name="Cahill P."/>
            <person name="Channer S."/>
            <person name="Cheshatsang Y."/>
            <person name="Chuda L."/>
            <person name="Citroen M."/>
            <person name="Collymore A."/>
            <person name="Cooke P."/>
            <person name="Costello M."/>
            <person name="D'Aco K."/>
            <person name="Daza R."/>
            <person name="De Haan G."/>
            <person name="DeGray S."/>
            <person name="DeMaso C."/>
            <person name="Dhargay N."/>
            <person name="Dooley K."/>
            <person name="Dooley E."/>
            <person name="Doricent M."/>
            <person name="Dorje P."/>
            <person name="Dorjee K."/>
            <person name="Dupes A."/>
            <person name="Elong R."/>
            <person name="Falk J."/>
            <person name="Farina A."/>
            <person name="Faro S."/>
            <person name="Ferguson D."/>
            <person name="Fisher S."/>
            <person name="Foley C.D."/>
            <person name="Franke A."/>
            <person name="Friedrich D."/>
            <person name="Gadbois L."/>
            <person name="Gearin G."/>
            <person name="Gearin C.R."/>
            <person name="Giannoukos G."/>
            <person name="Goode T."/>
            <person name="Graham J."/>
            <person name="Grandbois E."/>
            <person name="Grewal S."/>
            <person name="Gyaltsen K."/>
            <person name="Hafez N."/>
            <person name="Hagos B."/>
            <person name="Hall J."/>
            <person name="Henson C."/>
            <person name="Hollinger A."/>
            <person name="Honan T."/>
            <person name="Huard M.D."/>
            <person name="Hughes L."/>
            <person name="Hurhula B."/>
            <person name="Husby M.E."/>
            <person name="Kamat A."/>
            <person name="Kanga B."/>
            <person name="Kashin S."/>
            <person name="Khazanovich D."/>
            <person name="Kisner P."/>
            <person name="Lance K."/>
            <person name="Lara M."/>
            <person name="Lee W."/>
            <person name="Lennon N."/>
            <person name="Letendre F."/>
            <person name="LeVine R."/>
            <person name="Lipovsky A."/>
            <person name="Liu X."/>
            <person name="Liu J."/>
            <person name="Liu S."/>
            <person name="Lokyitsang T."/>
            <person name="Lokyitsang Y."/>
            <person name="Lubonja R."/>
            <person name="Lui A."/>
            <person name="MacDonald P."/>
            <person name="Magnisalis V."/>
            <person name="Maru K."/>
            <person name="Matthews C."/>
            <person name="McCusker W."/>
            <person name="McDonough S."/>
            <person name="Mehta T."/>
            <person name="Meldrim J."/>
            <person name="Meneus L."/>
            <person name="Mihai O."/>
            <person name="Mihalev A."/>
            <person name="Mihova T."/>
            <person name="Mittelman R."/>
            <person name="Mlenga V."/>
            <person name="Montmayeur A."/>
            <person name="Mulrain L."/>
            <person name="Navidi A."/>
            <person name="Naylor J."/>
            <person name="Negash T."/>
            <person name="Nguyen T."/>
            <person name="Nguyen N."/>
            <person name="Nicol R."/>
            <person name="Norbu C."/>
            <person name="Norbu N."/>
            <person name="Novod N."/>
            <person name="O'Neill B."/>
            <person name="Osman S."/>
            <person name="Markiewicz E."/>
            <person name="Oyono O.L."/>
            <person name="Patti C."/>
            <person name="Phunkhang P."/>
            <person name="Pierre F."/>
            <person name="Priest M."/>
            <person name="Raghuraman S."/>
            <person name="Rege F."/>
            <person name="Reyes R."/>
            <person name="Rise C."/>
            <person name="Rogov P."/>
            <person name="Ross K."/>
            <person name="Ryan E."/>
            <person name="Settipalli S."/>
            <person name="Shea T."/>
            <person name="Sherpa N."/>
            <person name="Shi L."/>
            <person name="Shih D."/>
            <person name="Sparrow T."/>
            <person name="Spaulding J."/>
            <person name="Stalker J."/>
            <person name="Stange-Thomann N."/>
            <person name="Stavropoulos S."/>
            <person name="Stone C."/>
            <person name="Strader C."/>
            <person name="Tesfaye S."/>
            <person name="Thomson T."/>
            <person name="Thoulutsang Y."/>
            <person name="Thoulutsang D."/>
            <person name="Topham K."/>
            <person name="Topping I."/>
            <person name="Tsamla T."/>
            <person name="Vassiliev H."/>
            <person name="Vo A."/>
            <person name="Wangchuk T."/>
            <person name="Wangdi T."/>
            <person name="Weiand M."/>
            <person name="Wilkinson J."/>
            <person name="Wilson A."/>
            <person name="Yadav S."/>
            <person name="Young G."/>
            <person name="Yu Q."/>
            <person name="Zembek L."/>
            <person name="Zhong D."/>
            <person name="Zimmer A."/>
            <person name="Zwirko Z."/>
            <person name="Jaffe D.B."/>
            <person name="Alvarez P."/>
            <person name="Brockman W."/>
            <person name="Butler J."/>
            <person name="Chin C."/>
            <person name="Gnerre S."/>
            <person name="MacCallum I."/>
            <person name="Graves J.A."/>
            <person name="Ponting C.P."/>
            <person name="Breen M."/>
            <person name="Samollow P.B."/>
            <person name="Lander E.S."/>
            <person name="Lindblad-Toh K."/>
        </authorList>
    </citation>
    <scope>NUCLEOTIDE SEQUENCE [LARGE SCALE GENOMIC DNA]</scope>
</reference>
<sequence>SVVCSGLPLLFAFDEKKNVFVEFYAPWCGHCKQLAPIWDKLGETYKDHESIVIAKMDSMSNYSNL</sequence>
<dbReference type="InterPro" id="IPR013766">
    <property type="entry name" value="Thioredoxin_domain"/>
</dbReference>
<dbReference type="Proteomes" id="UP000002280">
    <property type="component" value="Chromosome 8"/>
</dbReference>
<dbReference type="Pfam" id="PF00085">
    <property type="entry name" value="Thioredoxin"/>
    <property type="match status" value="1"/>
</dbReference>
<dbReference type="InterPro" id="IPR017937">
    <property type="entry name" value="Thioredoxin_CS"/>
</dbReference>